<feature type="site" description="Transition state stabilizer" evidence="9">
    <location>
        <position position="145"/>
    </location>
</feature>
<evidence type="ECO:0000256" key="9">
    <source>
        <dbReference type="PIRSR" id="PIRSR639901-2"/>
    </source>
</evidence>
<organism evidence="12 13">
    <name type="scientific">Commensalibacter melissae</name>
    <dbReference type="NCBI Taxonomy" id="2070537"/>
    <lineage>
        <taxon>Bacteria</taxon>
        <taxon>Pseudomonadati</taxon>
        <taxon>Pseudomonadota</taxon>
        <taxon>Alphaproteobacteria</taxon>
        <taxon>Acetobacterales</taxon>
        <taxon>Acetobacteraceae</taxon>
    </lineage>
</organism>
<evidence type="ECO:0000256" key="3">
    <source>
        <dbReference type="ARBA" id="ARBA00012621"/>
    </source>
</evidence>
<dbReference type="PANTHER" id="PTHR42755">
    <property type="entry name" value="3-DEOXY-MANNO-OCTULOSONATE CYTIDYLYLTRANSFERASE"/>
    <property type="match status" value="1"/>
</dbReference>
<evidence type="ECO:0000313" key="13">
    <source>
        <dbReference type="Proteomes" id="UP000247565"/>
    </source>
</evidence>
<keyword evidence="10" id="KW-1003">Cell membrane</keyword>
<comment type="similarity">
    <text evidence="10">Belongs to the glycosyltransferase group 1 family.</text>
</comment>
<dbReference type="SUPFAM" id="SSF53756">
    <property type="entry name" value="UDP-Glycosyltransferase/glycogen phosphorylase"/>
    <property type="match status" value="1"/>
</dbReference>
<accession>A0A318MYA3</accession>
<comment type="catalytic activity">
    <reaction evidence="7 10">
        <text>lipid IVA (E. coli) + CMP-3-deoxy-beta-D-manno-octulosonate = alpha-Kdo-(2-&gt;6)-lipid IVA (E. coli) + CMP + H(+)</text>
        <dbReference type="Rhea" id="RHEA:28066"/>
        <dbReference type="ChEBI" id="CHEBI:15378"/>
        <dbReference type="ChEBI" id="CHEBI:58603"/>
        <dbReference type="ChEBI" id="CHEBI:60364"/>
        <dbReference type="ChEBI" id="CHEBI:60377"/>
        <dbReference type="ChEBI" id="CHEBI:85987"/>
        <dbReference type="EC" id="2.4.99.12"/>
    </reaction>
</comment>
<proteinExistence type="inferred from homology"/>
<gene>
    <name evidence="12" type="ORF">DK869_06705</name>
</gene>
<comment type="subcellular location">
    <subcellularLocation>
        <location evidence="10">Cell membrane</location>
    </subcellularLocation>
</comment>
<dbReference type="InterPro" id="IPR007507">
    <property type="entry name" value="Glycos_transf_N"/>
</dbReference>
<name>A0A318MYA3_9PROT</name>
<dbReference type="Pfam" id="PF04413">
    <property type="entry name" value="Glycos_transf_N"/>
    <property type="match status" value="1"/>
</dbReference>
<evidence type="ECO:0000256" key="8">
    <source>
        <dbReference type="PIRSR" id="PIRSR639901-1"/>
    </source>
</evidence>
<evidence type="ECO:0000256" key="4">
    <source>
        <dbReference type="ARBA" id="ARBA00019077"/>
    </source>
</evidence>
<dbReference type="GO" id="GO:0005886">
    <property type="term" value="C:plasma membrane"/>
    <property type="evidence" value="ECO:0007669"/>
    <property type="project" value="UniProtKB-SubCell"/>
</dbReference>
<evidence type="ECO:0000256" key="5">
    <source>
        <dbReference type="ARBA" id="ARBA00022679"/>
    </source>
</evidence>
<dbReference type="GO" id="GO:0009245">
    <property type="term" value="P:lipid A biosynthetic process"/>
    <property type="evidence" value="ECO:0007669"/>
    <property type="project" value="TreeGrafter"/>
</dbReference>
<feature type="domain" description="3-deoxy-D-manno-octulosonic-acid transferase N-terminal" evidence="11">
    <location>
        <begin position="42"/>
        <end position="221"/>
    </location>
</feature>
<dbReference type="InterPro" id="IPR039901">
    <property type="entry name" value="Kdotransferase"/>
</dbReference>
<evidence type="ECO:0000256" key="1">
    <source>
        <dbReference type="ARBA" id="ARBA00003394"/>
    </source>
</evidence>
<evidence type="ECO:0000313" key="12">
    <source>
        <dbReference type="EMBL" id="PXZ00313.1"/>
    </source>
</evidence>
<dbReference type="PANTHER" id="PTHR42755:SF1">
    <property type="entry name" value="3-DEOXY-D-MANNO-OCTULOSONIC ACID TRANSFERASE, MITOCHONDRIAL-RELATED"/>
    <property type="match status" value="1"/>
</dbReference>
<keyword evidence="5 10" id="KW-0808">Transferase</keyword>
<feature type="active site" description="Proton acceptor" evidence="8">
    <location>
        <position position="69"/>
    </location>
</feature>
<evidence type="ECO:0000259" key="11">
    <source>
        <dbReference type="Pfam" id="PF04413"/>
    </source>
</evidence>
<evidence type="ECO:0000256" key="10">
    <source>
        <dbReference type="RuleBase" id="RU365103"/>
    </source>
</evidence>
<dbReference type="GO" id="GO:0009244">
    <property type="term" value="P:lipopolysaccharide core region biosynthetic process"/>
    <property type="evidence" value="ECO:0007669"/>
    <property type="project" value="UniProtKB-UniRule"/>
</dbReference>
<dbReference type="AlphaFoldDB" id="A0A318MYA3"/>
<dbReference type="Gene3D" id="3.40.50.2000">
    <property type="entry name" value="Glycogen Phosphorylase B"/>
    <property type="match status" value="1"/>
</dbReference>
<dbReference type="UniPathway" id="UPA00958"/>
<comment type="caution">
    <text evidence="12">The sequence shown here is derived from an EMBL/GenBank/DDBJ whole genome shotgun (WGS) entry which is preliminary data.</text>
</comment>
<evidence type="ECO:0000256" key="7">
    <source>
        <dbReference type="ARBA" id="ARBA00049183"/>
    </source>
</evidence>
<keyword evidence="10" id="KW-0448">Lipopolysaccharide biosynthesis</keyword>
<dbReference type="InterPro" id="IPR038107">
    <property type="entry name" value="Glycos_transf_N_sf"/>
</dbReference>
<keyword evidence="13" id="KW-1185">Reference proteome</keyword>
<evidence type="ECO:0000256" key="6">
    <source>
        <dbReference type="ARBA" id="ARBA00031445"/>
    </source>
</evidence>
<dbReference type="OrthoDB" id="9789797at2"/>
<dbReference type="EMBL" id="QGLT01000003">
    <property type="protein sequence ID" value="PXZ00313.1"/>
    <property type="molecule type" value="Genomic_DNA"/>
</dbReference>
<comment type="function">
    <text evidence="1 10">Involved in lipopolysaccharide (LPS) biosynthesis. Catalyzes the transfer of 3-deoxy-D-manno-octulosonate (Kdo) residue(s) from CMP-Kdo to lipid IV(A), the tetraacyldisaccharide-1,4'-bisphosphate precursor of lipid A.</text>
</comment>
<reference evidence="12 13" key="1">
    <citation type="submission" date="2018-05" db="EMBL/GenBank/DDBJ databases">
        <title>Reference genomes for bee gut microbiota database.</title>
        <authorList>
            <person name="Ellegaard K.M."/>
        </authorList>
    </citation>
    <scope>NUCLEOTIDE SEQUENCE [LARGE SCALE GENOMIC DNA]</scope>
    <source>
        <strain evidence="12 13">ESL0284</strain>
    </source>
</reference>
<dbReference type="EC" id="2.4.99.12" evidence="3 10"/>
<sequence length="431" mass="49372">MKNIIEDHFLLSTWTALTNCLSPFLPFYLQNRCKKGKEIPNRLKERQGYPTLSRPAGSIIQFHAASVGELVSIFSVIQAIHIQDSSQSFLITTGTVTSFRILENFISHHPILARHIIHQFIPLDIPQWINRFLTYWHPSLIVLAESEIWPNLIKEACQKKIPLALINGRLSDRSLKNWKVCPSLIQNILSRFQWIISQSEHDQNNFAHLQITTDYLGNLKQTAQKLHFNSQELVELENYFNNSPIWLAASTHPNEETLIAKTHAVLRKKWPNLITIIVPRHPERGQEIINEIGMVAQRSKHELPFENGLWLCDTLGELGLFYRLADIVFIGNSLDVVHKGGGHNPFEAARLNCTIATGPKIHNFRQAYYHLQKAVTIIHTIDDLTNWVDKMLSNPQLRKKQACLALEIMEQKSNLATDIGTHLLKLARQSI</sequence>
<dbReference type="GO" id="GO:0043842">
    <property type="term" value="F:Kdo transferase activity"/>
    <property type="evidence" value="ECO:0007669"/>
    <property type="project" value="UniProtKB-EC"/>
</dbReference>
<evidence type="ECO:0000256" key="2">
    <source>
        <dbReference type="ARBA" id="ARBA00004713"/>
    </source>
</evidence>
<keyword evidence="10" id="KW-0472">Membrane</keyword>
<dbReference type="Proteomes" id="UP000247565">
    <property type="component" value="Unassembled WGS sequence"/>
</dbReference>
<dbReference type="Gene3D" id="3.40.50.11720">
    <property type="entry name" value="3-Deoxy-D-manno-octulosonic-acid transferase, N-terminal domain"/>
    <property type="match status" value="1"/>
</dbReference>
<comment type="pathway">
    <text evidence="2 10">Bacterial outer membrane biogenesis; LPS core biosynthesis.</text>
</comment>
<feature type="site" description="Transition state stabilizer" evidence="9">
    <location>
        <position position="220"/>
    </location>
</feature>
<protein>
    <recommendedName>
        <fullName evidence="4 10">3-deoxy-D-manno-octulosonic acid transferase</fullName>
        <shortName evidence="10">Kdo transferase</shortName>
        <ecNumber evidence="3 10">2.4.99.12</ecNumber>
    </recommendedName>
    <alternativeName>
        <fullName evidence="6 10">Lipid IV(A) 3-deoxy-D-manno-octulosonic acid transferase</fullName>
    </alternativeName>
</protein>
<dbReference type="RefSeq" id="WP_110439236.1">
    <property type="nucleotide sequence ID" value="NZ_CP046393.1"/>
</dbReference>